<feature type="region of interest" description="Disordered" evidence="1">
    <location>
        <begin position="484"/>
        <end position="509"/>
    </location>
</feature>
<comment type="caution">
    <text evidence="2">The sequence shown here is derived from an EMBL/GenBank/DDBJ whole genome shotgun (WGS) entry which is preliminary data.</text>
</comment>
<protein>
    <submittedName>
        <fullName evidence="2">Pilus assembly protein PilM</fullName>
    </submittedName>
</protein>
<evidence type="ECO:0000256" key="1">
    <source>
        <dbReference type="SAM" id="MobiDB-lite"/>
    </source>
</evidence>
<name>A0ABT5C2B1_9BACT</name>
<evidence type="ECO:0000313" key="3">
    <source>
        <dbReference type="Proteomes" id="UP001217485"/>
    </source>
</evidence>
<dbReference type="RefSeq" id="WP_272096916.1">
    <property type="nucleotide sequence ID" value="NZ_JAQNDK010000002.1"/>
</dbReference>
<dbReference type="InterPro" id="IPR005883">
    <property type="entry name" value="PilM"/>
</dbReference>
<feature type="compositionally biased region" description="Low complexity" evidence="1">
    <location>
        <begin position="490"/>
        <end position="501"/>
    </location>
</feature>
<proteinExistence type="predicted"/>
<keyword evidence="3" id="KW-1185">Reference proteome</keyword>
<dbReference type="InterPro" id="IPR050696">
    <property type="entry name" value="FtsA/MreB"/>
</dbReference>
<organism evidence="2 3">
    <name type="scientific">Sorangium atrum</name>
    <dbReference type="NCBI Taxonomy" id="2995308"/>
    <lineage>
        <taxon>Bacteria</taxon>
        <taxon>Pseudomonadati</taxon>
        <taxon>Myxococcota</taxon>
        <taxon>Polyangia</taxon>
        <taxon>Polyangiales</taxon>
        <taxon>Polyangiaceae</taxon>
        <taxon>Sorangium</taxon>
    </lineage>
</organism>
<gene>
    <name evidence="2" type="primary">pilM</name>
    <name evidence="2" type="ORF">POL72_19335</name>
</gene>
<dbReference type="EMBL" id="JAQNDK010000002">
    <property type="protein sequence ID" value="MDC0679904.1"/>
    <property type="molecule type" value="Genomic_DNA"/>
</dbReference>
<reference evidence="2 3" key="1">
    <citation type="submission" date="2023-01" db="EMBL/GenBank/DDBJ databases">
        <title>Minimal conservation of predation-associated metabolite biosynthetic gene clusters underscores biosynthetic potential of Myxococcota including descriptions for ten novel species: Archangium lansinium sp. nov., Myxococcus landrumus sp. nov., Nannocystis bai.</title>
        <authorList>
            <person name="Ahearne A."/>
            <person name="Stevens C."/>
            <person name="Dowd S."/>
        </authorList>
    </citation>
    <scope>NUCLEOTIDE SEQUENCE [LARGE SCALE GENOMIC DNA]</scope>
    <source>
        <strain evidence="2 3">WIWO2</strain>
    </source>
</reference>
<dbReference type="PANTHER" id="PTHR32432">
    <property type="entry name" value="CELL DIVISION PROTEIN FTSA-RELATED"/>
    <property type="match status" value="1"/>
</dbReference>
<dbReference type="SUPFAM" id="SSF53067">
    <property type="entry name" value="Actin-like ATPase domain"/>
    <property type="match status" value="1"/>
</dbReference>
<sequence length="509" mass="54201">MHRLLGIDAGKSVVRAALIRTTYRRVFVEALGEAAVTDAVSEAEAIRAAVGLHRPDAAAIALSGEKSFYRRLDLPAAAQKEVENVLGFELEATVPFEMEDAVFDHRLLKRSPGVETLPVFAAVARTDDVRERIAVVKEALGFEPERVALGAVSLANLEAVMPELAAPSREAMTGASAPIALLDLDYLTSEIVIVSGGEPVFARTLSRGTAGLPGTAPALARELRQTLAAWRNLGGEPLAGMYLVGGGATAQGAEMFLSTQLGLTILPLPTPRIEGLTPEQAAALPRFAKALGLALGLTPKTKGFNLRKGALEAERSYPFLREKIPILAGLGTVIALSFGFSIVAELRTLDAERELLAASLATASHDVLGEETSDPQKARELLEQGPGAADEDPMPRVDAFDVMVQLSKAVPKEITHDVLELDVNRGHVTLQGVVPSVSDAQIIADHMKEHRCFRDVKIGRTSQFTEGKHKYVLELDLKCEDKAKKKKTGAADAAESASAGAPEKPEGSR</sequence>
<dbReference type="Pfam" id="PF11104">
    <property type="entry name" value="PilM_2"/>
    <property type="match status" value="1"/>
</dbReference>
<dbReference type="Gene3D" id="3.30.420.380">
    <property type="match status" value="1"/>
</dbReference>
<dbReference type="Proteomes" id="UP001217485">
    <property type="component" value="Unassembled WGS sequence"/>
</dbReference>
<evidence type="ECO:0000313" key="2">
    <source>
        <dbReference type="EMBL" id="MDC0679904.1"/>
    </source>
</evidence>
<dbReference type="InterPro" id="IPR043129">
    <property type="entry name" value="ATPase_NBD"/>
</dbReference>
<dbReference type="PANTHER" id="PTHR32432:SF3">
    <property type="entry name" value="ETHANOLAMINE UTILIZATION PROTEIN EUTJ"/>
    <property type="match status" value="1"/>
</dbReference>
<accession>A0ABT5C2B1</accession>